<reference evidence="2" key="1">
    <citation type="journal article" date="2023" name="Science">
        <title>Genome structures resolve the early diversification of teleost fishes.</title>
        <authorList>
            <person name="Parey E."/>
            <person name="Louis A."/>
            <person name="Montfort J."/>
            <person name="Bouchez O."/>
            <person name="Roques C."/>
            <person name="Iampietro C."/>
            <person name="Lluch J."/>
            <person name="Castinel A."/>
            <person name="Donnadieu C."/>
            <person name="Desvignes T."/>
            <person name="Floi Bucao C."/>
            <person name="Jouanno E."/>
            <person name="Wen M."/>
            <person name="Mejri S."/>
            <person name="Dirks R."/>
            <person name="Jansen H."/>
            <person name="Henkel C."/>
            <person name="Chen W.J."/>
            <person name="Zahm M."/>
            <person name="Cabau C."/>
            <person name="Klopp C."/>
            <person name="Thompson A.W."/>
            <person name="Robinson-Rechavi M."/>
            <person name="Braasch I."/>
            <person name="Lecointre G."/>
            <person name="Bobe J."/>
            <person name="Postlethwait J.H."/>
            <person name="Berthelot C."/>
            <person name="Roest Crollius H."/>
            <person name="Guiguen Y."/>
        </authorList>
    </citation>
    <scope>NUCLEOTIDE SEQUENCE</scope>
    <source>
        <strain evidence="2">WJC10195</strain>
    </source>
</reference>
<dbReference type="AlphaFoldDB" id="A0A9Q1IIT9"/>
<evidence type="ECO:0000256" key="1">
    <source>
        <dbReference type="SAM" id="MobiDB-lite"/>
    </source>
</evidence>
<accession>A0A9Q1IIT9</accession>
<sequence length="197" mass="21936">MGRLPGFSRGYFPGLSKVNERATSTWIRDADTMRSRGRQLLQPWKRRPRSSSPGSGEPSSLLTEEMKAEHVFPCTPVTLKTNAGEANRTGKTCEENQNISRNIGDSPITTLAAAQRRAGHFGGAMFRIKWREINGRAWSGGIGPRRRPLPAASLRERTAKAVSEMILEVILKGLLMYLKWINIYTAINILTVKTTVL</sequence>
<feature type="compositionally biased region" description="Low complexity" evidence="1">
    <location>
        <begin position="50"/>
        <end position="60"/>
    </location>
</feature>
<gene>
    <name evidence="2" type="ORF">SKAU_G00307480</name>
</gene>
<evidence type="ECO:0000313" key="2">
    <source>
        <dbReference type="EMBL" id="KAJ8343419.1"/>
    </source>
</evidence>
<organism evidence="2 3">
    <name type="scientific">Synaphobranchus kaupii</name>
    <name type="common">Kaup's arrowtooth eel</name>
    <dbReference type="NCBI Taxonomy" id="118154"/>
    <lineage>
        <taxon>Eukaryota</taxon>
        <taxon>Metazoa</taxon>
        <taxon>Chordata</taxon>
        <taxon>Craniata</taxon>
        <taxon>Vertebrata</taxon>
        <taxon>Euteleostomi</taxon>
        <taxon>Actinopterygii</taxon>
        <taxon>Neopterygii</taxon>
        <taxon>Teleostei</taxon>
        <taxon>Anguilliformes</taxon>
        <taxon>Synaphobranchidae</taxon>
        <taxon>Synaphobranchus</taxon>
    </lineage>
</organism>
<comment type="caution">
    <text evidence="2">The sequence shown here is derived from an EMBL/GenBank/DDBJ whole genome shotgun (WGS) entry which is preliminary data.</text>
</comment>
<dbReference type="EMBL" id="JAINUF010000013">
    <property type="protein sequence ID" value="KAJ8343419.1"/>
    <property type="molecule type" value="Genomic_DNA"/>
</dbReference>
<feature type="region of interest" description="Disordered" evidence="1">
    <location>
        <begin position="30"/>
        <end position="62"/>
    </location>
</feature>
<dbReference type="Proteomes" id="UP001152622">
    <property type="component" value="Chromosome 13"/>
</dbReference>
<keyword evidence="3" id="KW-1185">Reference proteome</keyword>
<protein>
    <submittedName>
        <fullName evidence="2">Uncharacterized protein</fullName>
    </submittedName>
</protein>
<evidence type="ECO:0000313" key="3">
    <source>
        <dbReference type="Proteomes" id="UP001152622"/>
    </source>
</evidence>
<name>A0A9Q1IIT9_SYNKA</name>
<proteinExistence type="predicted"/>